<dbReference type="InterPro" id="IPR004472">
    <property type="entry name" value="DTB_synth_BioD"/>
</dbReference>
<proteinExistence type="inferred from homology"/>
<dbReference type="PIRSF" id="PIRSF006755">
    <property type="entry name" value="DTB_synth"/>
    <property type="match status" value="1"/>
</dbReference>
<comment type="subcellular location">
    <subcellularLocation>
        <location evidence="9">Cytoplasm</location>
    </subcellularLocation>
</comment>
<name>A0A1G9V6I5_9PROT</name>
<evidence type="ECO:0000256" key="4">
    <source>
        <dbReference type="ARBA" id="ARBA00022741"/>
    </source>
</evidence>
<reference evidence="10 11" key="1">
    <citation type="submission" date="2016-10" db="EMBL/GenBank/DDBJ databases">
        <authorList>
            <person name="de Groot N.N."/>
        </authorList>
    </citation>
    <scope>NUCLEOTIDE SEQUENCE [LARGE SCALE GENOMIC DNA]</scope>
    <source>
        <strain evidence="10 11">DSM 16077</strain>
    </source>
</reference>
<dbReference type="CDD" id="cd03109">
    <property type="entry name" value="DTBS"/>
    <property type="match status" value="1"/>
</dbReference>
<dbReference type="SUPFAM" id="SSF52540">
    <property type="entry name" value="P-loop containing nucleoside triphosphate hydrolases"/>
    <property type="match status" value="1"/>
</dbReference>
<feature type="binding site" evidence="9">
    <location>
        <position position="118"/>
    </location>
    <ligand>
        <name>Mg(2+)</name>
        <dbReference type="ChEBI" id="CHEBI:18420"/>
    </ligand>
</feature>
<feature type="binding site" evidence="9">
    <location>
        <begin position="14"/>
        <end position="19"/>
    </location>
    <ligand>
        <name>ATP</name>
        <dbReference type="ChEBI" id="CHEBI:30616"/>
    </ligand>
</feature>
<comment type="pathway">
    <text evidence="9">Cofactor biosynthesis; biotin biosynthesis; biotin from 7,8-diaminononanoate: step 1/2.</text>
</comment>
<comment type="catalytic activity">
    <reaction evidence="8">
        <text>(7R,8S)-8-amino-7-(carboxyamino)nonanoate + ATP = (4R,5S)-dethiobiotin + ADP + phosphate + H(+)</text>
        <dbReference type="Rhea" id="RHEA:63684"/>
        <dbReference type="ChEBI" id="CHEBI:15378"/>
        <dbReference type="ChEBI" id="CHEBI:30616"/>
        <dbReference type="ChEBI" id="CHEBI:43474"/>
        <dbReference type="ChEBI" id="CHEBI:149470"/>
        <dbReference type="ChEBI" id="CHEBI:149473"/>
        <dbReference type="ChEBI" id="CHEBI:456216"/>
    </reaction>
</comment>
<evidence type="ECO:0000256" key="5">
    <source>
        <dbReference type="ARBA" id="ARBA00022756"/>
    </source>
</evidence>
<keyword evidence="2 9" id="KW-0436">Ligase</keyword>
<dbReference type="PANTHER" id="PTHR43210">
    <property type="entry name" value="DETHIOBIOTIN SYNTHETASE"/>
    <property type="match status" value="1"/>
</dbReference>
<sequence>MMRRPYFFTGTGTDIGKTHILCALLSALRAAGQPARVLKPVASGFDPDALSATDTIRLLRANGQALNAQAVQAMTPWRFRAAISPDMAARLEQRDLRLAPLVNWCLDHLDPAGPTLVEGAGGVMSPIAEDGLNLDLIRELDARPVLVAGNYLGTISHTLTALRALDGRCTVIINEMSPGPVSAAETANTIARHAPRADVRLFDAANPASLIDILDAR</sequence>
<dbReference type="RefSeq" id="WP_091771248.1">
    <property type="nucleotide sequence ID" value="NZ_FNHG01000018.1"/>
</dbReference>
<evidence type="ECO:0000256" key="9">
    <source>
        <dbReference type="HAMAP-Rule" id="MF_00336"/>
    </source>
</evidence>
<keyword evidence="5 9" id="KW-0093">Biotin biosynthesis</keyword>
<evidence type="ECO:0000256" key="3">
    <source>
        <dbReference type="ARBA" id="ARBA00022723"/>
    </source>
</evidence>
<feature type="binding site" evidence="9">
    <location>
        <begin position="118"/>
        <end position="121"/>
    </location>
    <ligand>
        <name>ATP</name>
        <dbReference type="ChEBI" id="CHEBI:30616"/>
    </ligand>
</feature>
<keyword evidence="11" id="KW-1185">Reference proteome</keyword>
<comment type="cofactor">
    <cofactor evidence="9">
        <name>Mg(2+)</name>
        <dbReference type="ChEBI" id="CHEBI:18420"/>
    </cofactor>
</comment>
<comment type="caution">
    <text evidence="9">Lacks conserved residue(s) required for the propagation of feature annotation.</text>
</comment>
<dbReference type="PANTHER" id="PTHR43210:SF2">
    <property type="entry name" value="ATP-DEPENDENT DETHIOBIOTIN SYNTHETASE BIOD 2"/>
    <property type="match status" value="1"/>
</dbReference>
<accession>A0A1G9V6I5</accession>
<dbReference type="GO" id="GO:0005829">
    <property type="term" value="C:cytosol"/>
    <property type="evidence" value="ECO:0007669"/>
    <property type="project" value="TreeGrafter"/>
</dbReference>
<dbReference type="GO" id="GO:0004141">
    <property type="term" value="F:dethiobiotin synthase activity"/>
    <property type="evidence" value="ECO:0007669"/>
    <property type="project" value="UniProtKB-UniRule"/>
</dbReference>
<feature type="active site" evidence="9">
    <location>
        <position position="39"/>
    </location>
</feature>
<evidence type="ECO:0000256" key="7">
    <source>
        <dbReference type="ARBA" id="ARBA00022842"/>
    </source>
</evidence>
<feature type="binding site" evidence="9">
    <location>
        <position position="18"/>
    </location>
    <ligand>
        <name>Mg(2+)</name>
        <dbReference type="ChEBI" id="CHEBI:18420"/>
    </ligand>
</feature>
<dbReference type="EC" id="6.3.3.3" evidence="9"/>
<dbReference type="EMBL" id="FNHG01000018">
    <property type="protein sequence ID" value="SDM67710.1"/>
    <property type="molecule type" value="Genomic_DNA"/>
</dbReference>
<keyword evidence="1 9" id="KW-0963">Cytoplasm</keyword>
<evidence type="ECO:0000256" key="2">
    <source>
        <dbReference type="ARBA" id="ARBA00022598"/>
    </source>
</evidence>
<dbReference type="GO" id="GO:0009102">
    <property type="term" value="P:biotin biosynthetic process"/>
    <property type="evidence" value="ECO:0007669"/>
    <property type="project" value="UniProtKB-UniRule"/>
</dbReference>
<protein>
    <recommendedName>
        <fullName evidence="9">ATP-dependent dethiobiotin synthetase BioD</fullName>
        <ecNumber evidence="9">6.3.3.3</ecNumber>
    </recommendedName>
    <alternativeName>
        <fullName evidence="9">DTB synthetase</fullName>
        <shortName evidence="9">DTBS</shortName>
    </alternativeName>
    <alternativeName>
        <fullName evidence="9">Dethiobiotin synthase</fullName>
    </alternativeName>
</protein>
<dbReference type="AlphaFoldDB" id="A0A1G9V6I5"/>
<dbReference type="STRING" id="144026.SAMN04488568_1182"/>
<dbReference type="InterPro" id="IPR027417">
    <property type="entry name" value="P-loop_NTPase"/>
</dbReference>
<dbReference type="UniPathway" id="UPA00078">
    <property type="reaction ID" value="UER00161"/>
</dbReference>
<comment type="similarity">
    <text evidence="9">Belongs to the dethiobiotin synthetase family.</text>
</comment>
<dbReference type="OrthoDB" id="9802097at2"/>
<dbReference type="Gene3D" id="3.40.50.300">
    <property type="entry name" value="P-loop containing nucleotide triphosphate hydrolases"/>
    <property type="match status" value="1"/>
</dbReference>
<evidence type="ECO:0000256" key="1">
    <source>
        <dbReference type="ARBA" id="ARBA00022490"/>
    </source>
</evidence>
<dbReference type="HAMAP" id="MF_00336">
    <property type="entry name" value="BioD"/>
    <property type="match status" value="1"/>
</dbReference>
<keyword evidence="4 9" id="KW-0547">Nucleotide-binding</keyword>
<keyword evidence="6 9" id="KW-0067">ATP-binding</keyword>
<evidence type="ECO:0000256" key="8">
    <source>
        <dbReference type="ARBA" id="ARBA00047386"/>
    </source>
</evidence>
<comment type="function">
    <text evidence="9">Catalyzes a mechanistically unusual reaction, the ATP-dependent insertion of CO2 between the N7 and N8 nitrogen atoms of 7,8-diaminopelargonic acid (DAPA, also called 7,8-diammoniononanoate) to form a ureido ring.</text>
</comment>
<dbReference type="GO" id="GO:0005524">
    <property type="term" value="F:ATP binding"/>
    <property type="evidence" value="ECO:0007669"/>
    <property type="project" value="UniProtKB-UniRule"/>
</dbReference>
<organism evidence="10 11">
    <name type="scientific">Maricaulis salignorans</name>
    <dbReference type="NCBI Taxonomy" id="144026"/>
    <lineage>
        <taxon>Bacteria</taxon>
        <taxon>Pseudomonadati</taxon>
        <taxon>Pseudomonadota</taxon>
        <taxon>Alphaproteobacteria</taxon>
        <taxon>Maricaulales</taxon>
        <taxon>Maricaulaceae</taxon>
        <taxon>Maricaulis</taxon>
    </lineage>
</organism>
<keyword evidence="7 9" id="KW-0460">Magnesium</keyword>
<keyword evidence="3 9" id="KW-0479">Metal-binding</keyword>
<evidence type="ECO:0000313" key="10">
    <source>
        <dbReference type="EMBL" id="SDM67710.1"/>
    </source>
</evidence>
<evidence type="ECO:0000313" key="11">
    <source>
        <dbReference type="Proteomes" id="UP000199759"/>
    </source>
</evidence>
<dbReference type="GO" id="GO:0000287">
    <property type="term" value="F:magnesium ion binding"/>
    <property type="evidence" value="ECO:0007669"/>
    <property type="project" value="UniProtKB-UniRule"/>
</dbReference>
<feature type="binding site" evidence="9">
    <location>
        <position position="43"/>
    </location>
    <ligand>
        <name>substrate</name>
    </ligand>
</feature>
<evidence type="ECO:0000256" key="6">
    <source>
        <dbReference type="ARBA" id="ARBA00022840"/>
    </source>
</evidence>
<dbReference type="Pfam" id="PF13500">
    <property type="entry name" value="AAA_26"/>
    <property type="match status" value="1"/>
</dbReference>
<dbReference type="NCBIfam" id="TIGR00347">
    <property type="entry name" value="bioD"/>
    <property type="match status" value="1"/>
</dbReference>
<feature type="binding site" evidence="9">
    <location>
        <position position="54"/>
    </location>
    <ligand>
        <name>ATP</name>
        <dbReference type="ChEBI" id="CHEBI:30616"/>
    </ligand>
</feature>
<feature type="binding site" evidence="9">
    <location>
        <position position="54"/>
    </location>
    <ligand>
        <name>Mg(2+)</name>
        <dbReference type="ChEBI" id="CHEBI:18420"/>
    </ligand>
</feature>
<dbReference type="Proteomes" id="UP000199759">
    <property type="component" value="Unassembled WGS sequence"/>
</dbReference>
<comment type="catalytic activity">
    <reaction evidence="9">
        <text>(7R,8S)-7,8-diammoniononanoate + CO2 + ATP = (4R,5S)-dethiobiotin + ADP + phosphate + 3 H(+)</text>
        <dbReference type="Rhea" id="RHEA:15805"/>
        <dbReference type="ChEBI" id="CHEBI:15378"/>
        <dbReference type="ChEBI" id="CHEBI:16526"/>
        <dbReference type="ChEBI" id="CHEBI:30616"/>
        <dbReference type="ChEBI" id="CHEBI:43474"/>
        <dbReference type="ChEBI" id="CHEBI:149469"/>
        <dbReference type="ChEBI" id="CHEBI:149473"/>
        <dbReference type="ChEBI" id="CHEBI:456216"/>
        <dbReference type="EC" id="6.3.3.3"/>
    </reaction>
</comment>
<comment type="subunit">
    <text evidence="9">Homodimer.</text>
</comment>
<gene>
    <name evidence="9" type="primary">bioD</name>
    <name evidence="10" type="ORF">SAMN04488568_1182</name>
</gene>